<evidence type="ECO:0000313" key="2">
    <source>
        <dbReference type="EMBL" id="KIP07898.1"/>
    </source>
</evidence>
<feature type="region of interest" description="Disordered" evidence="1">
    <location>
        <begin position="79"/>
        <end position="127"/>
    </location>
</feature>
<dbReference type="Gene3D" id="3.30.710.10">
    <property type="entry name" value="Potassium Channel Kv1.1, Chain A"/>
    <property type="match status" value="1"/>
</dbReference>
<feature type="compositionally biased region" description="Basic residues" evidence="1">
    <location>
        <begin position="314"/>
        <end position="323"/>
    </location>
</feature>
<feature type="compositionally biased region" description="Acidic residues" evidence="1">
    <location>
        <begin position="79"/>
        <end position="95"/>
    </location>
</feature>
<organism evidence="2 3">
    <name type="scientific">Phlebiopsis gigantea (strain 11061_1 CR5-6)</name>
    <name type="common">White-rot fungus</name>
    <name type="synonym">Peniophora gigantea</name>
    <dbReference type="NCBI Taxonomy" id="745531"/>
    <lineage>
        <taxon>Eukaryota</taxon>
        <taxon>Fungi</taxon>
        <taxon>Dikarya</taxon>
        <taxon>Basidiomycota</taxon>
        <taxon>Agaricomycotina</taxon>
        <taxon>Agaricomycetes</taxon>
        <taxon>Polyporales</taxon>
        <taxon>Phanerochaetaceae</taxon>
        <taxon>Phlebiopsis</taxon>
    </lineage>
</organism>
<gene>
    <name evidence="2" type="ORF">PHLGIDRAFT_403013</name>
</gene>
<dbReference type="OrthoDB" id="6359816at2759"/>
<dbReference type="Proteomes" id="UP000053257">
    <property type="component" value="Unassembled WGS sequence"/>
</dbReference>
<dbReference type="EMBL" id="KN840488">
    <property type="protein sequence ID" value="KIP07898.1"/>
    <property type="molecule type" value="Genomic_DNA"/>
</dbReference>
<dbReference type="HOGENOM" id="CLU_043561_1_0_1"/>
<feature type="region of interest" description="Disordered" evidence="1">
    <location>
        <begin position="291"/>
        <end position="323"/>
    </location>
</feature>
<reference evidence="2 3" key="1">
    <citation type="journal article" date="2014" name="PLoS Genet.">
        <title>Analysis of the Phlebiopsis gigantea genome, transcriptome and secretome provides insight into its pioneer colonization strategies of wood.</title>
        <authorList>
            <person name="Hori C."/>
            <person name="Ishida T."/>
            <person name="Igarashi K."/>
            <person name="Samejima M."/>
            <person name="Suzuki H."/>
            <person name="Master E."/>
            <person name="Ferreira P."/>
            <person name="Ruiz-Duenas F.J."/>
            <person name="Held B."/>
            <person name="Canessa P."/>
            <person name="Larrondo L.F."/>
            <person name="Schmoll M."/>
            <person name="Druzhinina I.S."/>
            <person name="Kubicek C.P."/>
            <person name="Gaskell J.A."/>
            <person name="Kersten P."/>
            <person name="St John F."/>
            <person name="Glasner J."/>
            <person name="Sabat G."/>
            <person name="Splinter BonDurant S."/>
            <person name="Syed K."/>
            <person name="Yadav J."/>
            <person name="Mgbeahuruike A.C."/>
            <person name="Kovalchuk A."/>
            <person name="Asiegbu F.O."/>
            <person name="Lackner G."/>
            <person name="Hoffmeister D."/>
            <person name="Rencoret J."/>
            <person name="Gutierrez A."/>
            <person name="Sun H."/>
            <person name="Lindquist E."/>
            <person name="Barry K."/>
            <person name="Riley R."/>
            <person name="Grigoriev I.V."/>
            <person name="Henrissat B."/>
            <person name="Kues U."/>
            <person name="Berka R.M."/>
            <person name="Martinez A.T."/>
            <person name="Covert S.F."/>
            <person name="Blanchette R.A."/>
            <person name="Cullen D."/>
        </authorList>
    </citation>
    <scope>NUCLEOTIDE SEQUENCE [LARGE SCALE GENOMIC DNA]</scope>
    <source>
        <strain evidence="2 3">11061_1 CR5-6</strain>
    </source>
</reference>
<dbReference type="InterPro" id="IPR011333">
    <property type="entry name" value="SKP1/BTB/POZ_sf"/>
</dbReference>
<dbReference type="STRING" id="745531.A0A0C3PMM5"/>
<feature type="compositionally biased region" description="Low complexity" evidence="1">
    <location>
        <begin position="101"/>
        <end position="112"/>
    </location>
</feature>
<sequence length="323" mass="35290">MKPSPGNGKAPSNVIHSPSSCLEETLADSILGKPFSDVSLYAFSQRIAPGKVGKPLAVLGNSKIHNPSPASIVQETEDYDYDSDSDLDDSEDSDACEQKASSTSTSTDKGSSPDGATPSQSADHQGVQIVPMRSVAARTLRALILHIYTTEIHFLPLRSRARVENRYEEYVVKARSSNFACSCKSLYRLADEMGFTALKQSAEAHLMSELTERNILDELFSRFSSRYEDILQGQIDVLYKDYWTPATRDLLYPMIERIAEGELPHAARALTLLIMRTPLRLGPLAITPTVSSTESEVSGPSSGVPRSPLVLPRGRGRGRGTSR</sequence>
<accession>A0A0C3PMM5</accession>
<protein>
    <recommendedName>
        <fullName evidence="4">BTB domain-containing protein</fullName>
    </recommendedName>
</protein>
<name>A0A0C3PMM5_PHLG1</name>
<proteinExistence type="predicted"/>
<dbReference type="AlphaFoldDB" id="A0A0C3PMM5"/>
<evidence type="ECO:0008006" key="4">
    <source>
        <dbReference type="Google" id="ProtNLM"/>
    </source>
</evidence>
<keyword evidence="3" id="KW-1185">Reference proteome</keyword>
<evidence type="ECO:0000256" key="1">
    <source>
        <dbReference type="SAM" id="MobiDB-lite"/>
    </source>
</evidence>
<evidence type="ECO:0000313" key="3">
    <source>
        <dbReference type="Proteomes" id="UP000053257"/>
    </source>
</evidence>
<feature type="compositionally biased region" description="Low complexity" evidence="1">
    <location>
        <begin position="291"/>
        <end position="313"/>
    </location>
</feature>